<dbReference type="EMBL" id="QNUL01000004">
    <property type="protein sequence ID" value="REA62779.1"/>
    <property type="molecule type" value="Genomic_DNA"/>
</dbReference>
<evidence type="ECO:0000313" key="2">
    <source>
        <dbReference type="Proteomes" id="UP000256373"/>
    </source>
</evidence>
<gene>
    <name evidence="1" type="ORF">DSL64_07610</name>
</gene>
<sequence length="158" mass="17469">MKKLIFCCLVIFMGACKDKDKDAEPENDFASGFVGTYQTTTVENGLATNHIWDIQKVNNNQLKIVYDRSYTVEIPGETVVRVHKTELGNVTTTSADRFTINETVVVDQGSGVTRSEKLEGQGTKVLNASGNQQINIDLKITNTATGTSTQPYLEFKKK</sequence>
<dbReference type="Proteomes" id="UP000256373">
    <property type="component" value="Unassembled WGS sequence"/>
</dbReference>
<organism evidence="1 2">
    <name type="scientific">Dyadobacter luteus</name>
    <dbReference type="NCBI Taxonomy" id="2259619"/>
    <lineage>
        <taxon>Bacteria</taxon>
        <taxon>Pseudomonadati</taxon>
        <taxon>Bacteroidota</taxon>
        <taxon>Cytophagia</taxon>
        <taxon>Cytophagales</taxon>
        <taxon>Spirosomataceae</taxon>
        <taxon>Dyadobacter</taxon>
    </lineage>
</organism>
<dbReference type="OrthoDB" id="955523at2"/>
<dbReference type="RefSeq" id="WP_115830076.1">
    <property type="nucleotide sequence ID" value="NZ_QNUL01000004.1"/>
</dbReference>
<reference evidence="1 2" key="1">
    <citation type="submission" date="2018-07" db="EMBL/GenBank/DDBJ databases">
        <title>Dyadobacter roseus sp. nov., isolated from rose rhizosphere soil.</title>
        <authorList>
            <person name="Chen L."/>
        </authorList>
    </citation>
    <scope>NUCLEOTIDE SEQUENCE [LARGE SCALE GENOMIC DNA]</scope>
    <source>
        <strain evidence="1 2">RS19</strain>
    </source>
</reference>
<evidence type="ECO:0008006" key="3">
    <source>
        <dbReference type="Google" id="ProtNLM"/>
    </source>
</evidence>
<accession>A0A3D8YHH5</accession>
<protein>
    <recommendedName>
        <fullName evidence="3">Lipocalin-like domain-containing protein</fullName>
    </recommendedName>
</protein>
<dbReference type="AlphaFoldDB" id="A0A3D8YHH5"/>
<comment type="caution">
    <text evidence="1">The sequence shown here is derived from an EMBL/GenBank/DDBJ whole genome shotgun (WGS) entry which is preliminary data.</text>
</comment>
<proteinExistence type="predicted"/>
<keyword evidence="2" id="KW-1185">Reference proteome</keyword>
<dbReference type="PROSITE" id="PS51257">
    <property type="entry name" value="PROKAR_LIPOPROTEIN"/>
    <property type="match status" value="1"/>
</dbReference>
<evidence type="ECO:0000313" key="1">
    <source>
        <dbReference type="EMBL" id="REA62779.1"/>
    </source>
</evidence>
<name>A0A3D8YHH5_9BACT</name>